<dbReference type="Pfam" id="PF19765">
    <property type="entry name" value="DUF6252"/>
    <property type="match status" value="1"/>
</dbReference>
<feature type="compositionally biased region" description="Acidic residues" evidence="1">
    <location>
        <begin position="385"/>
        <end position="396"/>
    </location>
</feature>
<name>A0ABS0EEA6_9FLAO</name>
<feature type="chain" id="PRO_5047131404" evidence="2">
    <location>
        <begin position="20"/>
        <end position="404"/>
    </location>
</feature>
<dbReference type="InterPro" id="IPR046219">
    <property type="entry name" value="DUF6252"/>
</dbReference>
<gene>
    <name evidence="3" type="ORF">ITJ86_02740</name>
</gene>
<keyword evidence="4" id="KW-1185">Reference proteome</keyword>
<feature type="signal peptide" evidence="2">
    <location>
        <begin position="1"/>
        <end position="19"/>
    </location>
</feature>
<reference evidence="3 4" key="1">
    <citation type="submission" date="2020-11" db="EMBL/GenBank/DDBJ databases">
        <title>Winogradskyella marina sp. nov., isolated from marine sediment.</title>
        <authorList>
            <person name="Bo J."/>
            <person name="Wang S."/>
            <person name="Song X."/>
            <person name="Du Z."/>
        </authorList>
    </citation>
    <scope>NUCLEOTIDE SEQUENCE [LARGE SCALE GENOMIC DNA]</scope>
    <source>
        <strain evidence="3 4">F6397</strain>
    </source>
</reference>
<accession>A0ABS0EEA6</accession>
<dbReference type="EMBL" id="JADOET010000001">
    <property type="protein sequence ID" value="MBF8148795.1"/>
    <property type="molecule type" value="Genomic_DNA"/>
</dbReference>
<feature type="region of interest" description="Disordered" evidence="1">
    <location>
        <begin position="307"/>
        <end position="404"/>
    </location>
</feature>
<organism evidence="3 4">
    <name type="scientific">Winogradskyella marina</name>
    <dbReference type="NCBI Taxonomy" id="2785530"/>
    <lineage>
        <taxon>Bacteria</taxon>
        <taxon>Pseudomonadati</taxon>
        <taxon>Bacteroidota</taxon>
        <taxon>Flavobacteriia</taxon>
        <taxon>Flavobacteriales</taxon>
        <taxon>Flavobacteriaceae</taxon>
        <taxon>Winogradskyella</taxon>
    </lineage>
</organism>
<evidence type="ECO:0000313" key="4">
    <source>
        <dbReference type="Proteomes" id="UP000611215"/>
    </source>
</evidence>
<dbReference type="RefSeq" id="WP_195870063.1">
    <property type="nucleotide sequence ID" value="NZ_JADOET010000001.1"/>
</dbReference>
<feature type="compositionally biased region" description="Acidic residues" evidence="1">
    <location>
        <begin position="353"/>
        <end position="369"/>
    </location>
</feature>
<dbReference type="Proteomes" id="UP000611215">
    <property type="component" value="Unassembled WGS sequence"/>
</dbReference>
<sequence>MMKKLILLSLVFLTIFSCGDEVKFNTPAFQGDRENQLWRASGFTASIGANGFLTITGTKNAESVKLTVPSVIESTFIVGDIDIIEAQYIDALGTTYSTNNKPDESVSIYPELGEVTIEEIDVVNNTFTGTFRFLAFDAAGLNSVGFTNGIFFKVPLVSGEFPTNPITCFDVETEAEIALLAYEATFASDLDFVNSDAYLAACNAYSNALINQRTYCGDANGALQSIIDDLGDCQISCEIAEANVVEANSQYATATIGNYIDKCAQYLLYLQEQIDICGDVDGSIQAEIEGLNCSDTDGDSIPDVFEDFNGNGDLEDDDIDSDGVPNYLDDDDDGDGVLTQYESKDENGNPMDTDGDGDVDYLDNDDDGDGILTIDENADPNGDGNSDDALDTDGDGVPDYLQPN</sequence>
<evidence type="ECO:0000256" key="2">
    <source>
        <dbReference type="SAM" id="SignalP"/>
    </source>
</evidence>
<proteinExistence type="predicted"/>
<evidence type="ECO:0000313" key="3">
    <source>
        <dbReference type="EMBL" id="MBF8148795.1"/>
    </source>
</evidence>
<comment type="caution">
    <text evidence="3">The sequence shown here is derived from an EMBL/GenBank/DDBJ whole genome shotgun (WGS) entry which is preliminary data.</text>
</comment>
<protein>
    <submittedName>
        <fullName evidence="3">Uncharacterized protein</fullName>
    </submittedName>
</protein>
<keyword evidence="2" id="KW-0732">Signal</keyword>
<dbReference type="PROSITE" id="PS51257">
    <property type="entry name" value="PROKAR_LIPOPROTEIN"/>
    <property type="match status" value="1"/>
</dbReference>
<evidence type="ECO:0000256" key="1">
    <source>
        <dbReference type="SAM" id="MobiDB-lite"/>
    </source>
</evidence>